<organism evidence="19">
    <name type="scientific">Aceria tosichella</name>
    <name type="common">wheat curl mite</name>
    <dbReference type="NCBI Taxonomy" id="561515"/>
    <lineage>
        <taxon>Eukaryota</taxon>
        <taxon>Metazoa</taxon>
        <taxon>Ecdysozoa</taxon>
        <taxon>Arthropoda</taxon>
        <taxon>Chelicerata</taxon>
        <taxon>Arachnida</taxon>
        <taxon>Acari</taxon>
        <taxon>Acariformes</taxon>
        <taxon>Trombidiformes</taxon>
        <taxon>Prostigmata</taxon>
        <taxon>Eupodina</taxon>
        <taxon>Eriophyoidea</taxon>
        <taxon>Eriophyidae</taxon>
        <taxon>Eriophyinae</taxon>
        <taxon>Aceriini</taxon>
        <taxon>Aceria</taxon>
    </lineage>
</organism>
<dbReference type="GO" id="GO:0008270">
    <property type="term" value="F:zinc ion binding"/>
    <property type="evidence" value="ECO:0007669"/>
    <property type="project" value="UniProtKB-KW"/>
</dbReference>
<gene>
    <name evidence="19" type="primary">LTN1_1</name>
    <name evidence="19" type="ORF">g.14907</name>
</gene>
<proteinExistence type="inferred from homology"/>
<dbReference type="PANTHER" id="PTHR12389">
    <property type="entry name" value="ZINC FINGER PROTEIN 294"/>
    <property type="match status" value="1"/>
</dbReference>
<reference evidence="19" key="1">
    <citation type="submission" date="2018-10" db="EMBL/GenBank/DDBJ databases">
        <title>Transcriptome assembly of Aceria tosichella (Wheat curl mite) Type 2.</title>
        <authorList>
            <person name="Scully E.D."/>
            <person name="Geib S.M."/>
            <person name="Palmer N.A."/>
            <person name="Gupta A.K."/>
            <person name="Sarath G."/>
            <person name="Tatineni S."/>
        </authorList>
    </citation>
    <scope>NUCLEOTIDE SEQUENCE</scope>
    <source>
        <strain evidence="19">LincolnNE</strain>
    </source>
</reference>
<dbReference type="UniPathway" id="UPA00143"/>
<feature type="region of interest" description="Disordered" evidence="17">
    <location>
        <begin position="1"/>
        <end position="21"/>
    </location>
</feature>
<protein>
    <recommendedName>
        <fullName evidence="6 16">E3 ubiquitin-protein ligase listerin</fullName>
        <ecNumber evidence="5 16">2.3.2.27</ecNumber>
    </recommendedName>
    <alternativeName>
        <fullName evidence="14 16">RING-type E3 ubiquitin transferase listerin</fullName>
    </alternativeName>
</protein>
<dbReference type="AlphaFoldDB" id="A0A6G1SB46"/>
<keyword evidence="12 16" id="KW-0833">Ubl conjugation pathway</keyword>
<evidence type="ECO:0000256" key="8">
    <source>
        <dbReference type="ARBA" id="ARBA00022679"/>
    </source>
</evidence>
<dbReference type="GO" id="GO:0016567">
    <property type="term" value="P:protein ubiquitination"/>
    <property type="evidence" value="ECO:0007669"/>
    <property type="project" value="UniProtKB-UniPathway"/>
</dbReference>
<evidence type="ECO:0000256" key="16">
    <source>
        <dbReference type="RuleBase" id="RU367090"/>
    </source>
</evidence>
<evidence type="ECO:0000256" key="13">
    <source>
        <dbReference type="ARBA" id="ARBA00022833"/>
    </source>
</evidence>
<dbReference type="GO" id="GO:1990116">
    <property type="term" value="P:ribosome-associated ubiquitin-dependent protein catabolic process"/>
    <property type="evidence" value="ECO:0007669"/>
    <property type="project" value="UniProtKB-UniRule"/>
</dbReference>
<evidence type="ECO:0000256" key="5">
    <source>
        <dbReference type="ARBA" id="ARBA00012483"/>
    </source>
</evidence>
<dbReference type="GO" id="GO:1990112">
    <property type="term" value="C:RQC complex"/>
    <property type="evidence" value="ECO:0007669"/>
    <property type="project" value="UniProtKB-UniRule"/>
</dbReference>
<comment type="subunit">
    <text evidence="16">Component of the ribosome quality control complex (RQC).</text>
</comment>
<keyword evidence="9 16" id="KW-0479">Metal-binding</keyword>
<feature type="region of interest" description="Disordered" evidence="17">
    <location>
        <begin position="168"/>
        <end position="193"/>
    </location>
</feature>
<feature type="region of interest" description="Disordered" evidence="17">
    <location>
        <begin position="37"/>
        <end position="99"/>
    </location>
</feature>
<dbReference type="InterPro" id="IPR054477">
    <property type="entry name" value="LTN1_E3_ligase_6th"/>
</dbReference>
<comment type="similarity">
    <text evidence="4 16">Belongs to the LTN1 family.</text>
</comment>
<evidence type="ECO:0000256" key="1">
    <source>
        <dbReference type="ARBA" id="ARBA00000900"/>
    </source>
</evidence>
<dbReference type="GO" id="GO:0043023">
    <property type="term" value="F:ribosomal large subunit binding"/>
    <property type="evidence" value="ECO:0007669"/>
    <property type="project" value="TreeGrafter"/>
</dbReference>
<dbReference type="GO" id="GO:0061630">
    <property type="term" value="F:ubiquitin protein ligase activity"/>
    <property type="evidence" value="ECO:0007669"/>
    <property type="project" value="UniProtKB-UniRule"/>
</dbReference>
<evidence type="ECO:0000259" key="18">
    <source>
        <dbReference type="PROSITE" id="PS50089"/>
    </source>
</evidence>
<dbReference type="InterPro" id="IPR054478">
    <property type="entry name" value="LTN1_UBC"/>
</dbReference>
<keyword evidence="8 16" id="KW-0808">Transferase</keyword>
<dbReference type="InterPro" id="IPR001841">
    <property type="entry name" value="Znf_RING"/>
</dbReference>
<dbReference type="InterPro" id="IPR039804">
    <property type="entry name" value="RING-CH-C4HC3_LTN1"/>
</dbReference>
<evidence type="ECO:0000256" key="6">
    <source>
        <dbReference type="ARBA" id="ARBA00017157"/>
    </source>
</evidence>
<dbReference type="Pfam" id="PF22999">
    <property type="entry name" value="LTN1_E3_ligase_6th"/>
    <property type="match status" value="1"/>
</dbReference>
<evidence type="ECO:0000256" key="17">
    <source>
        <dbReference type="SAM" id="MobiDB-lite"/>
    </source>
</evidence>
<comment type="function">
    <text evidence="16">E3 ubiquitin-protein ligase. Component of the ribosome quality control complex (RQC), a ribosome-associated complex that mediates ubiquitination and extraction of incompletely synthesized nascent chains for proteasomal degradation.</text>
</comment>
<keyword evidence="13 16" id="KW-0862">Zinc</keyword>
<feature type="domain" description="RING-type" evidence="18">
    <location>
        <begin position="767"/>
        <end position="813"/>
    </location>
</feature>
<keyword evidence="7" id="KW-0963">Cytoplasm</keyword>
<evidence type="ECO:0000256" key="11">
    <source>
        <dbReference type="ARBA" id="ARBA00022771"/>
    </source>
</evidence>
<dbReference type="InterPro" id="IPR039795">
    <property type="entry name" value="LTN1/Rkr1"/>
</dbReference>
<keyword evidence="11 15" id="KW-0863">Zinc-finger</keyword>
<comment type="subcellular location">
    <subcellularLocation>
        <location evidence="2">Cytoplasm</location>
        <location evidence="2">Cytosol</location>
    </subcellularLocation>
</comment>
<evidence type="ECO:0000256" key="2">
    <source>
        <dbReference type="ARBA" id="ARBA00004514"/>
    </source>
</evidence>
<dbReference type="GO" id="GO:0072344">
    <property type="term" value="P:rescue of stalled ribosome"/>
    <property type="evidence" value="ECO:0007669"/>
    <property type="project" value="UniProtKB-UniRule"/>
</dbReference>
<accession>A0A6G1SB46</accession>
<evidence type="ECO:0000256" key="3">
    <source>
        <dbReference type="ARBA" id="ARBA00004906"/>
    </source>
</evidence>
<dbReference type="EC" id="2.3.2.27" evidence="5 16"/>
<dbReference type="FunFam" id="3.30.40.10:FF:000038">
    <property type="entry name" value="E3 ubiquitin-protein ligase listerin"/>
    <property type="match status" value="1"/>
</dbReference>
<dbReference type="Gene3D" id="3.30.40.10">
    <property type="entry name" value="Zinc/RING finger domain, C3HC4 (zinc finger)"/>
    <property type="match status" value="1"/>
</dbReference>
<dbReference type="PANTHER" id="PTHR12389:SF0">
    <property type="entry name" value="E3 UBIQUITIN-PROTEIN LIGASE LISTERIN"/>
    <property type="match status" value="1"/>
</dbReference>
<evidence type="ECO:0000313" key="19">
    <source>
        <dbReference type="EMBL" id="MDE47746.1"/>
    </source>
</evidence>
<feature type="compositionally biased region" description="Polar residues" evidence="17">
    <location>
        <begin position="37"/>
        <end position="84"/>
    </location>
</feature>
<evidence type="ECO:0000256" key="4">
    <source>
        <dbReference type="ARBA" id="ARBA00007997"/>
    </source>
</evidence>
<sequence>MGGKTQQRVAGNAKPTNSGRIRELLLNQQMGPGNIITFSALSGKNQPKTQPKSQDATVSALKATTSSIKDGTENNLTKNSATDQQQEKPKSILPETSTLSKDNTRLVVRRVGNRDLYTRVRLTDDQDINDESLLPSAVQPSDAGVKKPPQELLNQAFEQTFLQTGVDEEKVASDAISTEKGESDVPEEKVQQDPDEQLDFDGLLDRLEAAKALVDADSNSKTLRELNSTSIEHEGDLLKLSRIMIRKFVTDMSIEDWDLVSRTLNKWVNWISKANYPLQETYQAEFCASVFMFIHQLIVQAERIKDQPDEISSFPLMQSLLDDWANFRSSSMFLDLITLYLKLINAENADSAHLNPTIKPMLEALAHIIISVDTRVVLSHHNLLDYLSTKVEFDQEFKKPKNSTFCGVDSKHYNSFAAVCGLLRSNLRVTLVTGHAILSKTMTTICENTQSSMLMQQDQEAVDDVLIFPPEPLVAILTSRDSMMSALLSDYRVGDISVTIEPNTDSYACTLSYLFAWDLTIQFIVGVDKELGQCIIHSLKRLGLIQRLLDNIFMLLPPLDDRDSLNFKIESNDKNGEDETHTEWNINSFLKSALKTTVKRPVNEIELVALHLYFSVASHMPVTVRKWYNNNANKRLCNLVNEYTVKHISQVICSLEMESVQKKCQERANKQEPTNLTIKARPSAKEVYAIYTRDEFKMELTIKLPQNYPLGPVQIDGGKRVGVTDVKWRSWLLQLTTFLSHQNGPILDGIDLWKTNIDKRFEGVEKCTICFSILHSNYQLPKKRCQTCANMFHNLCLYKWFESSGNSTCPLCRNPW</sequence>
<comment type="catalytic activity">
    <reaction evidence="1 16">
        <text>S-ubiquitinyl-[E2 ubiquitin-conjugating enzyme]-L-cysteine + [acceptor protein]-L-lysine = [E2 ubiquitin-conjugating enzyme]-L-cysteine + N(6)-ubiquitinyl-[acceptor protein]-L-lysine.</text>
        <dbReference type="EC" id="2.3.2.27"/>
    </reaction>
</comment>
<dbReference type="CDD" id="cd16491">
    <property type="entry name" value="RING-CH-C4HC3_LTN1"/>
    <property type="match status" value="1"/>
</dbReference>
<comment type="pathway">
    <text evidence="3 16">Protein modification; protein ubiquitination.</text>
</comment>
<evidence type="ECO:0000256" key="15">
    <source>
        <dbReference type="PROSITE-ProRule" id="PRU00175"/>
    </source>
</evidence>
<evidence type="ECO:0000256" key="10">
    <source>
        <dbReference type="ARBA" id="ARBA00022737"/>
    </source>
</evidence>
<dbReference type="Pfam" id="PF23009">
    <property type="entry name" value="UBC_like"/>
    <property type="match status" value="1"/>
</dbReference>
<evidence type="ECO:0000256" key="14">
    <source>
        <dbReference type="ARBA" id="ARBA00032366"/>
    </source>
</evidence>
<evidence type="ECO:0000256" key="7">
    <source>
        <dbReference type="ARBA" id="ARBA00022490"/>
    </source>
</evidence>
<dbReference type="PROSITE" id="PS50089">
    <property type="entry name" value="ZF_RING_2"/>
    <property type="match status" value="1"/>
</dbReference>
<dbReference type="EMBL" id="GGYP01002975">
    <property type="protein sequence ID" value="MDE47746.1"/>
    <property type="molecule type" value="Transcribed_RNA"/>
</dbReference>
<evidence type="ECO:0000256" key="12">
    <source>
        <dbReference type="ARBA" id="ARBA00022786"/>
    </source>
</evidence>
<name>A0A6G1SB46_9ACAR</name>
<keyword evidence="10" id="KW-0677">Repeat</keyword>
<feature type="compositionally biased region" description="Basic and acidic residues" evidence="17">
    <location>
        <begin position="168"/>
        <end position="192"/>
    </location>
</feature>
<dbReference type="GO" id="GO:0005829">
    <property type="term" value="C:cytosol"/>
    <property type="evidence" value="ECO:0007669"/>
    <property type="project" value="UniProtKB-SubCell"/>
</dbReference>
<evidence type="ECO:0000256" key="9">
    <source>
        <dbReference type="ARBA" id="ARBA00022723"/>
    </source>
</evidence>
<dbReference type="SUPFAM" id="SSF57850">
    <property type="entry name" value="RING/U-box"/>
    <property type="match status" value="1"/>
</dbReference>
<feature type="compositionally biased region" description="Polar residues" evidence="17">
    <location>
        <begin position="1"/>
        <end position="19"/>
    </location>
</feature>
<dbReference type="InterPro" id="IPR013083">
    <property type="entry name" value="Znf_RING/FYVE/PHD"/>
</dbReference>